<keyword evidence="8" id="KW-0812">Transmembrane</keyword>
<evidence type="ECO:0000313" key="10">
    <source>
        <dbReference type="EMBL" id="PWA52675.1"/>
    </source>
</evidence>
<keyword evidence="3" id="KW-0862">Zinc</keyword>
<dbReference type="PANTHER" id="PTHR46481">
    <property type="entry name" value="ZINC FINGER BED DOMAIN-CONTAINING PROTEIN 4"/>
    <property type="match status" value="1"/>
</dbReference>
<gene>
    <name evidence="10" type="ORF">CTI12_AA452860</name>
</gene>
<keyword evidence="8" id="KW-0472">Membrane</keyword>
<keyword evidence="5" id="KW-0238">DNA-binding</keyword>
<dbReference type="PROSITE" id="PS50808">
    <property type="entry name" value="ZF_BED"/>
    <property type="match status" value="1"/>
</dbReference>
<dbReference type="SUPFAM" id="SSF53098">
    <property type="entry name" value="Ribonuclease H-like"/>
    <property type="match status" value="1"/>
</dbReference>
<sequence>MLQVKLIQFSFIHFYLIGFLATVVAFKQVDLNRAGVPLLEIVSSMICCRICCRTGIEAQISPLVTADYFDIGHGLLCIFTRNEMKGLNTANLCSMGKSSGDDTIVEDNPILNIDESDSSDGSEPSVVVVAKARKAQSGKRKRNCDKEEEEYEIYAKTNKERASIWQHYDPVRGKKDGLRTALCKFCNKTLATHGPNGTSGLHKHCPCPSNPDYVPKNLVKQQTHLEFKKNPSGEANAVKYIRYSSQRINKFKRCMEEANLESNRFLCGECPTRWNSKHDMLKIACSLREVFCKYELEDNCYYRDLERVPEHSDFGVCEGVVEFLEKFKVKTELISSSSKPLAHLFYREILDIDKHLRYWVTKPELCHMVDDMVKKYNMYWGKFDELNDYMYFAAILDPTMKQNLVSHGFKKMLKYNMSS</sequence>
<proteinExistence type="predicted"/>
<protein>
    <submittedName>
        <fullName evidence="10">Zinc finger BED domain-containing protein RICESLEEPER 2</fullName>
    </submittedName>
</protein>
<comment type="caution">
    <text evidence="10">The sequence shown here is derived from an EMBL/GenBank/DDBJ whole genome shotgun (WGS) entry which is preliminary data.</text>
</comment>
<dbReference type="Proteomes" id="UP000245207">
    <property type="component" value="Unassembled WGS sequence"/>
</dbReference>
<evidence type="ECO:0000256" key="2">
    <source>
        <dbReference type="ARBA" id="ARBA00022771"/>
    </source>
</evidence>
<dbReference type="SMART" id="SM00614">
    <property type="entry name" value="ZnF_BED"/>
    <property type="match status" value="1"/>
</dbReference>
<dbReference type="PANTHER" id="PTHR46481:SF7">
    <property type="entry name" value="ZINC FINGER BED DOMAIN-CONTAINING PROTEIN RICESLEEPER 2-LIKE"/>
    <property type="match status" value="1"/>
</dbReference>
<dbReference type="GO" id="GO:0008270">
    <property type="term" value="F:zinc ion binding"/>
    <property type="evidence" value="ECO:0007669"/>
    <property type="project" value="UniProtKB-KW"/>
</dbReference>
<keyword evidence="1" id="KW-0479">Metal-binding</keyword>
<keyword evidence="2 7" id="KW-0863">Zinc-finger</keyword>
<feature type="domain" description="BED-type" evidence="9">
    <location>
        <begin position="159"/>
        <end position="214"/>
    </location>
</feature>
<dbReference type="Pfam" id="PF02892">
    <property type="entry name" value="zf-BED"/>
    <property type="match status" value="1"/>
</dbReference>
<dbReference type="InterPro" id="IPR025525">
    <property type="entry name" value="hAT-like_transposase_RNase-H"/>
</dbReference>
<evidence type="ECO:0000256" key="7">
    <source>
        <dbReference type="PROSITE-ProRule" id="PRU00027"/>
    </source>
</evidence>
<evidence type="ECO:0000256" key="4">
    <source>
        <dbReference type="ARBA" id="ARBA00023015"/>
    </source>
</evidence>
<evidence type="ECO:0000313" key="11">
    <source>
        <dbReference type="Proteomes" id="UP000245207"/>
    </source>
</evidence>
<keyword evidence="8" id="KW-1133">Transmembrane helix</keyword>
<name>A0A2U1LUK3_ARTAN</name>
<evidence type="ECO:0000256" key="6">
    <source>
        <dbReference type="ARBA" id="ARBA00023163"/>
    </source>
</evidence>
<dbReference type="OrthoDB" id="1718237at2759"/>
<dbReference type="AlphaFoldDB" id="A0A2U1LUK3"/>
<evidence type="ECO:0000256" key="1">
    <source>
        <dbReference type="ARBA" id="ARBA00022723"/>
    </source>
</evidence>
<evidence type="ECO:0000256" key="8">
    <source>
        <dbReference type="SAM" id="Phobius"/>
    </source>
</evidence>
<accession>A0A2U1LUK3</accession>
<organism evidence="10 11">
    <name type="scientific">Artemisia annua</name>
    <name type="common">Sweet wormwood</name>
    <dbReference type="NCBI Taxonomy" id="35608"/>
    <lineage>
        <taxon>Eukaryota</taxon>
        <taxon>Viridiplantae</taxon>
        <taxon>Streptophyta</taxon>
        <taxon>Embryophyta</taxon>
        <taxon>Tracheophyta</taxon>
        <taxon>Spermatophyta</taxon>
        <taxon>Magnoliopsida</taxon>
        <taxon>eudicotyledons</taxon>
        <taxon>Gunneridae</taxon>
        <taxon>Pentapetalae</taxon>
        <taxon>asterids</taxon>
        <taxon>campanulids</taxon>
        <taxon>Asterales</taxon>
        <taxon>Asteraceae</taxon>
        <taxon>Asteroideae</taxon>
        <taxon>Anthemideae</taxon>
        <taxon>Artemisiinae</taxon>
        <taxon>Artemisia</taxon>
    </lineage>
</organism>
<dbReference type="Pfam" id="PF14372">
    <property type="entry name" value="hAT-like_RNase-H"/>
    <property type="match status" value="1"/>
</dbReference>
<dbReference type="InterPro" id="IPR012337">
    <property type="entry name" value="RNaseH-like_sf"/>
</dbReference>
<evidence type="ECO:0000259" key="9">
    <source>
        <dbReference type="PROSITE" id="PS50808"/>
    </source>
</evidence>
<evidence type="ECO:0000256" key="5">
    <source>
        <dbReference type="ARBA" id="ARBA00023125"/>
    </source>
</evidence>
<dbReference type="EMBL" id="PKPP01007694">
    <property type="protein sequence ID" value="PWA52675.1"/>
    <property type="molecule type" value="Genomic_DNA"/>
</dbReference>
<dbReference type="GO" id="GO:0003677">
    <property type="term" value="F:DNA binding"/>
    <property type="evidence" value="ECO:0007669"/>
    <property type="project" value="UniProtKB-KW"/>
</dbReference>
<feature type="transmembrane region" description="Helical" evidence="8">
    <location>
        <begin position="6"/>
        <end position="26"/>
    </location>
</feature>
<evidence type="ECO:0000256" key="3">
    <source>
        <dbReference type="ARBA" id="ARBA00022833"/>
    </source>
</evidence>
<keyword evidence="6" id="KW-0804">Transcription</keyword>
<dbReference type="InterPro" id="IPR052035">
    <property type="entry name" value="ZnF_BED_domain_contain"/>
</dbReference>
<reference evidence="10 11" key="1">
    <citation type="journal article" date="2018" name="Mol. Plant">
        <title>The genome of Artemisia annua provides insight into the evolution of Asteraceae family and artemisinin biosynthesis.</title>
        <authorList>
            <person name="Shen Q."/>
            <person name="Zhang L."/>
            <person name="Liao Z."/>
            <person name="Wang S."/>
            <person name="Yan T."/>
            <person name="Shi P."/>
            <person name="Liu M."/>
            <person name="Fu X."/>
            <person name="Pan Q."/>
            <person name="Wang Y."/>
            <person name="Lv Z."/>
            <person name="Lu X."/>
            <person name="Zhang F."/>
            <person name="Jiang W."/>
            <person name="Ma Y."/>
            <person name="Chen M."/>
            <person name="Hao X."/>
            <person name="Li L."/>
            <person name="Tang Y."/>
            <person name="Lv G."/>
            <person name="Zhou Y."/>
            <person name="Sun X."/>
            <person name="Brodelius P.E."/>
            <person name="Rose J.K.C."/>
            <person name="Tang K."/>
        </authorList>
    </citation>
    <scope>NUCLEOTIDE SEQUENCE [LARGE SCALE GENOMIC DNA]</scope>
    <source>
        <strain evidence="11">cv. Huhao1</strain>
        <tissue evidence="10">Leaf</tissue>
    </source>
</reference>
<keyword evidence="11" id="KW-1185">Reference proteome</keyword>
<dbReference type="InterPro" id="IPR003656">
    <property type="entry name" value="Znf_BED"/>
</dbReference>
<keyword evidence="4" id="KW-0805">Transcription regulation</keyword>